<gene>
    <name evidence="1" type="ORF">BcabD6B2_48190</name>
</gene>
<protein>
    <submittedName>
        <fullName evidence="1">Type I-C CRISPR-associated protein Cas7/Csd2</fullName>
    </submittedName>
</protein>
<comment type="caution">
    <text evidence="1">The sequence shown here is derived from an EMBL/GenBank/DDBJ whole genome shotgun (WGS) entry which is preliminary data.</text>
</comment>
<proteinExistence type="predicted"/>
<sequence>MPTHLVQCRALPQSLLPLDFPLAPLLHLDLRGRAGGRHCVVQNDRQADLRRKRQVNRPAEPPVIHFARLPDHGNARPALPVRDGPVGRPQSEAAAVRAELDRRLVQGKAPTQQRVRAAPLLRLRAPSGQARPLDLYRHILVIRDGMQPLRVW</sequence>
<keyword evidence="2" id="KW-1185">Reference proteome</keyword>
<dbReference type="GeneID" id="94196865"/>
<evidence type="ECO:0000313" key="1">
    <source>
        <dbReference type="EMBL" id="GIX65384.1"/>
    </source>
</evidence>
<dbReference type="Proteomes" id="UP001497744">
    <property type="component" value="Unassembled WGS sequence"/>
</dbReference>
<dbReference type="AlphaFoldDB" id="A0AAV4M3H8"/>
<accession>A0AAV4M3H8</accession>
<evidence type="ECO:0000313" key="2">
    <source>
        <dbReference type="Proteomes" id="UP001497744"/>
    </source>
</evidence>
<dbReference type="EMBL" id="BPLF01000004">
    <property type="protein sequence ID" value="GIX65384.1"/>
    <property type="molecule type" value="Genomic_DNA"/>
</dbReference>
<dbReference type="RefSeq" id="XP_067717453.1">
    <property type="nucleotide sequence ID" value="XM_067861352.1"/>
</dbReference>
<organism evidence="1 2">
    <name type="scientific">Babesia caballi</name>
    <dbReference type="NCBI Taxonomy" id="5871"/>
    <lineage>
        <taxon>Eukaryota</taxon>
        <taxon>Sar</taxon>
        <taxon>Alveolata</taxon>
        <taxon>Apicomplexa</taxon>
        <taxon>Aconoidasida</taxon>
        <taxon>Piroplasmida</taxon>
        <taxon>Babesiidae</taxon>
        <taxon>Babesia</taxon>
    </lineage>
</organism>
<reference evidence="1 2" key="1">
    <citation type="submission" date="2021-06" db="EMBL/GenBank/DDBJ databases">
        <title>Genome sequence of Babesia caballi.</title>
        <authorList>
            <person name="Yamagishi J."/>
            <person name="Kidaka T."/>
            <person name="Ochi A."/>
        </authorList>
    </citation>
    <scope>NUCLEOTIDE SEQUENCE [LARGE SCALE GENOMIC DNA]</scope>
    <source>
        <strain evidence="1">USDA-D6B2</strain>
    </source>
</reference>
<name>A0AAV4M3H8_BABCB</name>